<gene>
    <name evidence="2" type="ORF">ORD21_16960</name>
</gene>
<protein>
    <submittedName>
        <fullName evidence="2">Uncharacterized protein</fullName>
    </submittedName>
</protein>
<sequence>MATVINTLKARLRKAGGTIYCIRVVMGMLMEAMALPISAFVRITASEKRFLMLPSSQTLGKVHSLCSAKSEQLF</sequence>
<keyword evidence="1" id="KW-1133">Transmembrane helix</keyword>
<evidence type="ECO:0000256" key="1">
    <source>
        <dbReference type="SAM" id="Phobius"/>
    </source>
</evidence>
<keyword evidence="3" id="KW-1185">Reference proteome</keyword>
<evidence type="ECO:0000313" key="2">
    <source>
        <dbReference type="EMBL" id="MDV6376287.1"/>
    </source>
</evidence>
<dbReference type="EMBL" id="JAPMIV010000055">
    <property type="protein sequence ID" value="MDV6376287.1"/>
    <property type="molecule type" value="Genomic_DNA"/>
</dbReference>
<comment type="caution">
    <text evidence="2">The sequence shown here is derived from an EMBL/GenBank/DDBJ whole genome shotgun (WGS) entry which is preliminary data.</text>
</comment>
<dbReference type="Proteomes" id="UP001276150">
    <property type="component" value="Unassembled WGS sequence"/>
</dbReference>
<reference evidence="2 3" key="1">
    <citation type="submission" date="2022-11" db="EMBL/GenBank/DDBJ databases">
        <title>Deinococcus ZS9-10, Low Temperature and Draught-tolerating, UV-resistant Bacteria from Continental Antarctica.</title>
        <authorList>
            <person name="Cheng L."/>
        </authorList>
    </citation>
    <scope>NUCLEOTIDE SEQUENCE [LARGE SCALE GENOMIC DNA]</scope>
    <source>
        <strain evidence="2 3">ZS9-10</strain>
    </source>
</reference>
<name>A0ABU4DV27_9DEIO</name>
<keyword evidence="1" id="KW-0812">Transmembrane</keyword>
<organism evidence="2 3">
    <name type="scientific">Deinococcus arenicola</name>
    <dbReference type="NCBI Taxonomy" id="2994950"/>
    <lineage>
        <taxon>Bacteria</taxon>
        <taxon>Thermotogati</taxon>
        <taxon>Deinococcota</taxon>
        <taxon>Deinococci</taxon>
        <taxon>Deinococcales</taxon>
        <taxon>Deinococcaceae</taxon>
        <taxon>Deinococcus</taxon>
    </lineage>
</organism>
<accession>A0ABU4DV27</accession>
<proteinExistence type="predicted"/>
<keyword evidence="1" id="KW-0472">Membrane</keyword>
<feature type="transmembrane region" description="Helical" evidence="1">
    <location>
        <begin position="20"/>
        <end position="43"/>
    </location>
</feature>
<evidence type="ECO:0000313" key="3">
    <source>
        <dbReference type="Proteomes" id="UP001276150"/>
    </source>
</evidence>